<name>A0A0S2HXK3_9BACT</name>
<evidence type="ECO:0000256" key="8">
    <source>
        <dbReference type="SAM" id="SignalP"/>
    </source>
</evidence>
<organism evidence="11 12">
    <name type="scientific">Salinivirga cyanobacteriivorans</name>
    <dbReference type="NCBI Taxonomy" id="1307839"/>
    <lineage>
        <taxon>Bacteria</taxon>
        <taxon>Pseudomonadati</taxon>
        <taxon>Bacteroidota</taxon>
        <taxon>Bacteroidia</taxon>
        <taxon>Bacteroidales</taxon>
        <taxon>Salinivirgaceae</taxon>
        <taxon>Salinivirga</taxon>
    </lineage>
</organism>
<dbReference type="InterPro" id="IPR008753">
    <property type="entry name" value="Peptidase_M13_N"/>
</dbReference>
<dbReference type="AlphaFoldDB" id="A0A0S2HXK3"/>
<dbReference type="InterPro" id="IPR042089">
    <property type="entry name" value="Peptidase_M13_dom_2"/>
</dbReference>
<dbReference type="OrthoDB" id="9775677at2"/>
<evidence type="ECO:0000259" key="10">
    <source>
        <dbReference type="Pfam" id="PF05649"/>
    </source>
</evidence>
<keyword evidence="6" id="KW-0862">Zinc</keyword>
<dbReference type="PANTHER" id="PTHR11733">
    <property type="entry name" value="ZINC METALLOPROTEASE FAMILY M13 NEPRILYSIN-RELATED"/>
    <property type="match status" value="1"/>
</dbReference>
<feature type="domain" description="Peptidase M13 C-terminal" evidence="9">
    <location>
        <begin position="473"/>
        <end position="673"/>
    </location>
</feature>
<dbReference type="GO" id="GO:0004222">
    <property type="term" value="F:metalloendopeptidase activity"/>
    <property type="evidence" value="ECO:0007669"/>
    <property type="project" value="InterPro"/>
</dbReference>
<comment type="similarity">
    <text evidence="2">Belongs to the peptidase M13 family.</text>
</comment>
<feature type="domain" description="Peptidase M13 N-terminal" evidence="10">
    <location>
        <begin position="42"/>
        <end position="421"/>
    </location>
</feature>
<dbReference type="PATRIC" id="fig|1307839.3.peg.1178"/>
<dbReference type="CDD" id="cd08662">
    <property type="entry name" value="M13"/>
    <property type="match status" value="1"/>
</dbReference>
<dbReference type="PRINTS" id="PR00786">
    <property type="entry name" value="NEPRILYSIN"/>
</dbReference>
<dbReference type="PROSITE" id="PS51885">
    <property type="entry name" value="NEPRILYSIN"/>
    <property type="match status" value="1"/>
</dbReference>
<dbReference type="PROSITE" id="PS51257">
    <property type="entry name" value="PROKAR_LIPOPROTEIN"/>
    <property type="match status" value="1"/>
</dbReference>
<comment type="cofactor">
    <cofactor evidence="1">
        <name>Zn(2+)</name>
        <dbReference type="ChEBI" id="CHEBI:29105"/>
    </cofactor>
</comment>
<dbReference type="InterPro" id="IPR000718">
    <property type="entry name" value="Peptidase_M13"/>
</dbReference>
<sequence length="677" mass="77375" precursor="true">MKKIMIFALVLLITSITTSCDMNNNGEEKPIKKEDMDLTASPVEDFNQYANGGWMKSHPIPADKSRHGAFTELADKNEKKLKAIVEEMSGANAEPGSVERKIEDMFATGMDTAAIEKAGAEPLKPYIEQIESIASVEDMQALLAEYKTQGMGFLFGFYGSPDKINSDFQIPQLSQSGLGLPDRSYYFDKGEDAENIREKYLNHVQTMLELAGADSDEASKAAEKIMDIETRLAKASLTREQLRDVKLTYNKMPLSEVDALMDNFDWKTYFKSVGLAEPGEINVGMPDFFEELDNMLAEVDIKDWQWYLKWHMIDKNASFLSKDFVNQNFAFYGKTLSGQEQIRPRWKRVLNATNGVLSEAIGKVYVNKYFPPEAKERMEKLVGNLKLALAERIKVLPWMGDSTKTLALEKLNTIKVKVGYPDKWKDYSTLDIKDDNYLANIMRARKWNYKDMLSKINKPVDKSEWFMPPQMVNAYYNPAYNEIVFPAGILQPPFFYQNGDDAVNYGAIGMVIGHEMTHGFDDKGRLYDKNGNMTDWWTKDDAERFNERSQKLVEQYNNVNIIDTIMANGELSLGENIADLGGLNISLTALKNTEQYKNGKEIDGFTPLQRFFLAYAHVWAQNIRDKEKVRLTKVDVHSLGRNRVNEPLRNMPEFHKAFGAKQGDYMFLSEEQRAYIW</sequence>
<dbReference type="KEGG" id="blq:L21SP5_01090"/>
<keyword evidence="3" id="KW-0645">Protease</keyword>
<evidence type="ECO:0000259" key="9">
    <source>
        <dbReference type="Pfam" id="PF01431"/>
    </source>
</evidence>
<keyword evidence="12" id="KW-1185">Reference proteome</keyword>
<accession>A0A0S2HXK3</accession>
<protein>
    <submittedName>
        <fullName evidence="11">Neutral endopeptidase</fullName>
        <ecNumber evidence="11">3.4.24.-</ecNumber>
    </submittedName>
</protein>
<dbReference type="InterPro" id="IPR024079">
    <property type="entry name" value="MetalloPept_cat_dom_sf"/>
</dbReference>
<dbReference type="InterPro" id="IPR018497">
    <property type="entry name" value="Peptidase_M13_C"/>
</dbReference>
<evidence type="ECO:0000256" key="3">
    <source>
        <dbReference type="ARBA" id="ARBA00022670"/>
    </source>
</evidence>
<dbReference type="GO" id="GO:0046872">
    <property type="term" value="F:metal ion binding"/>
    <property type="evidence" value="ECO:0007669"/>
    <property type="project" value="UniProtKB-KW"/>
</dbReference>
<dbReference type="Pfam" id="PF05649">
    <property type="entry name" value="Peptidase_M13_N"/>
    <property type="match status" value="1"/>
</dbReference>
<dbReference type="PANTHER" id="PTHR11733:SF167">
    <property type="entry name" value="FI17812P1-RELATED"/>
    <property type="match status" value="1"/>
</dbReference>
<keyword evidence="4" id="KW-0479">Metal-binding</keyword>
<evidence type="ECO:0000256" key="6">
    <source>
        <dbReference type="ARBA" id="ARBA00022833"/>
    </source>
</evidence>
<dbReference type="Gene3D" id="3.40.390.10">
    <property type="entry name" value="Collagenase (Catalytic Domain)"/>
    <property type="match status" value="1"/>
</dbReference>
<dbReference type="RefSeq" id="WP_057952269.1">
    <property type="nucleotide sequence ID" value="NZ_CP013118.1"/>
</dbReference>
<dbReference type="GO" id="GO:0016485">
    <property type="term" value="P:protein processing"/>
    <property type="evidence" value="ECO:0007669"/>
    <property type="project" value="TreeGrafter"/>
</dbReference>
<dbReference type="Pfam" id="PF01431">
    <property type="entry name" value="Peptidase_M13"/>
    <property type="match status" value="1"/>
</dbReference>
<dbReference type="STRING" id="1307839.L21SP5_01090"/>
<evidence type="ECO:0000256" key="2">
    <source>
        <dbReference type="ARBA" id="ARBA00007357"/>
    </source>
</evidence>
<evidence type="ECO:0000313" key="12">
    <source>
        <dbReference type="Proteomes" id="UP000064893"/>
    </source>
</evidence>
<keyword evidence="7" id="KW-0482">Metalloprotease</keyword>
<reference evidence="11 12" key="1">
    <citation type="submission" date="2015-11" db="EMBL/GenBank/DDBJ databases">
        <title>Description and complete genome sequence of a novel strain predominating in hypersaline microbial mats and representing a new family of the Bacteriodetes phylum.</title>
        <authorList>
            <person name="Spring S."/>
            <person name="Bunk B."/>
            <person name="Sproer C."/>
            <person name="Klenk H.-P."/>
        </authorList>
    </citation>
    <scope>NUCLEOTIDE SEQUENCE [LARGE SCALE GENOMIC DNA]</scope>
    <source>
        <strain evidence="11 12">L21-Spi-D4</strain>
    </source>
</reference>
<dbReference type="Gene3D" id="1.10.1380.10">
    <property type="entry name" value="Neutral endopeptidase , domain2"/>
    <property type="match status" value="1"/>
</dbReference>
<evidence type="ECO:0000313" key="11">
    <source>
        <dbReference type="EMBL" id="ALO14754.1"/>
    </source>
</evidence>
<feature type="chain" id="PRO_5006599322" evidence="8">
    <location>
        <begin position="20"/>
        <end position="677"/>
    </location>
</feature>
<evidence type="ECO:0000256" key="4">
    <source>
        <dbReference type="ARBA" id="ARBA00022723"/>
    </source>
</evidence>
<dbReference type="EMBL" id="CP013118">
    <property type="protein sequence ID" value="ALO14754.1"/>
    <property type="molecule type" value="Genomic_DNA"/>
</dbReference>
<dbReference type="GO" id="GO:0005886">
    <property type="term" value="C:plasma membrane"/>
    <property type="evidence" value="ECO:0007669"/>
    <property type="project" value="TreeGrafter"/>
</dbReference>
<keyword evidence="8" id="KW-0732">Signal</keyword>
<evidence type="ECO:0000256" key="5">
    <source>
        <dbReference type="ARBA" id="ARBA00022801"/>
    </source>
</evidence>
<feature type="signal peptide" evidence="8">
    <location>
        <begin position="1"/>
        <end position="19"/>
    </location>
</feature>
<dbReference type="Proteomes" id="UP000064893">
    <property type="component" value="Chromosome"/>
</dbReference>
<evidence type="ECO:0000256" key="7">
    <source>
        <dbReference type="ARBA" id="ARBA00023049"/>
    </source>
</evidence>
<evidence type="ECO:0000256" key="1">
    <source>
        <dbReference type="ARBA" id="ARBA00001947"/>
    </source>
</evidence>
<keyword evidence="5 11" id="KW-0378">Hydrolase</keyword>
<gene>
    <name evidence="11" type="primary">pepO</name>
    <name evidence="11" type="ORF">L21SP5_01090</name>
</gene>
<proteinExistence type="inferred from homology"/>
<dbReference type="SUPFAM" id="SSF55486">
    <property type="entry name" value="Metalloproteases ('zincins'), catalytic domain"/>
    <property type="match status" value="1"/>
</dbReference>
<dbReference type="EC" id="3.4.24.-" evidence="11"/>